<dbReference type="Gene3D" id="2.130.10.10">
    <property type="entry name" value="YVTN repeat-like/Quinoprotein amine dehydrogenase"/>
    <property type="match status" value="2"/>
</dbReference>
<dbReference type="InterPro" id="IPR015943">
    <property type="entry name" value="WD40/YVTN_repeat-like_dom_sf"/>
</dbReference>
<protein>
    <submittedName>
        <fullName evidence="1">Virginiamycin B lyase</fullName>
        <ecNumber evidence="1">4.2.99.-</ecNumber>
    </submittedName>
</protein>
<reference evidence="1 2" key="1">
    <citation type="submission" date="2018-06" db="EMBL/GenBank/DDBJ databases">
        <title>Draft Genome Sequence of a Novel Marine Bacterium Related to the Verrucomicrobia.</title>
        <authorList>
            <person name="Vosseberg J."/>
            <person name="Martijn J."/>
            <person name="Ettema T.J.G."/>
        </authorList>
    </citation>
    <scope>NUCLEOTIDE SEQUENCE [LARGE SCALE GENOMIC DNA]</scope>
    <source>
        <strain evidence="1">TARA_B100001123</strain>
    </source>
</reference>
<dbReference type="Proteomes" id="UP000247465">
    <property type="component" value="Chromosome"/>
</dbReference>
<name>A0A2Z4AS34_9BACT</name>
<organism evidence="1 2">
    <name type="scientific">Candidatus Moanibacter tarae</name>
    <dbReference type="NCBI Taxonomy" id="2200854"/>
    <lineage>
        <taxon>Bacteria</taxon>
        <taxon>Pseudomonadati</taxon>
        <taxon>Verrucomicrobiota</taxon>
        <taxon>Opitutia</taxon>
        <taxon>Puniceicoccales</taxon>
        <taxon>Puniceicoccales incertae sedis</taxon>
        <taxon>Candidatus Moanibacter</taxon>
    </lineage>
</organism>
<dbReference type="GO" id="GO:0016829">
    <property type="term" value="F:lyase activity"/>
    <property type="evidence" value="ECO:0007669"/>
    <property type="project" value="UniProtKB-KW"/>
</dbReference>
<proteinExistence type="predicted"/>
<gene>
    <name evidence="1" type="primary">vgb_2</name>
    <name evidence="1" type="ORF">DF168_02167</name>
</gene>
<dbReference type="SUPFAM" id="SSF63825">
    <property type="entry name" value="YWTD domain"/>
    <property type="match status" value="1"/>
</dbReference>
<dbReference type="EMBL" id="CP029803">
    <property type="protein sequence ID" value="AWT60942.1"/>
    <property type="molecule type" value="Genomic_DNA"/>
</dbReference>
<accession>A0A2Z4AS34</accession>
<dbReference type="AlphaFoldDB" id="A0A2Z4AS34"/>
<dbReference type="EC" id="4.2.99.-" evidence="1"/>
<sequence>MAFKIAKVDKRFLSPGPQPNGLQAAADGLWIIDQVDLKVYKVNYENGEVLFEAQTDTEHSSGITIGDGALWVSSTFELEIAKIDMETGKSIARYNSPESGVVSWAEDQVNGRVTGAHGLEWRDGRIYIAVPPSQKVHVMNVDPWAEINQFPTPGLRNHGLAWADDGRLWVADTSAGTVSLLDREDGRIWEVIRVEAPDEVHGLTIHEGVLWYCDANTRDIGRLVVEE</sequence>
<keyword evidence="1" id="KW-0456">Lyase</keyword>
<dbReference type="KEGG" id="mtar:DF168_02167"/>
<evidence type="ECO:0000313" key="1">
    <source>
        <dbReference type="EMBL" id="AWT60942.1"/>
    </source>
</evidence>
<evidence type="ECO:0000313" key="2">
    <source>
        <dbReference type="Proteomes" id="UP000247465"/>
    </source>
</evidence>